<dbReference type="InterPro" id="IPR015422">
    <property type="entry name" value="PyrdxlP-dep_Trfase_small"/>
</dbReference>
<dbReference type="PANTHER" id="PTHR42735">
    <property type="match status" value="1"/>
</dbReference>
<dbReference type="PANTHER" id="PTHR42735:SF6">
    <property type="entry name" value="SPHINGOSINE-1-PHOSPHATE LYASE 1"/>
    <property type="match status" value="1"/>
</dbReference>
<keyword evidence="7" id="KW-1185">Reference proteome</keyword>
<protein>
    <submittedName>
        <fullName evidence="6">Pyridoxal phosphate-dependent decarboxylase family protein</fullName>
    </submittedName>
</protein>
<evidence type="ECO:0000256" key="2">
    <source>
        <dbReference type="ARBA" id="ARBA00022898"/>
    </source>
</evidence>
<reference evidence="7" key="1">
    <citation type="journal article" date="2019" name="Int. J. Syst. Evol. Microbiol.">
        <title>The Global Catalogue of Microorganisms (GCM) 10K type strain sequencing project: providing services to taxonomists for standard genome sequencing and annotation.</title>
        <authorList>
            <consortium name="The Broad Institute Genomics Platform"/>
            <consortium name="The Broad Institute Genome Sequencing Center for Infectious Disease"/>
            <person name="Wu L."/>
            <person name="Ma J."/>
        </authorList>
    </citation>
    <scope>NUCLEOTIDE SEQUENCE [LARGE SCALE GENOMIC DNA]</scope>
    <source>
        <strain evidence="7">DFY28</strain>
    </source>
</reference>
<comment type="caution">
    <text evidence="6">The sequence shown here is derived from an EMBL/GenBank/DDBJ whole genome shotgun (WGS) entry which is preliminary data.</text>
</comment>
<dbReference type="Proteomes" id="UP001597237">
    <property type="component" value="Unassembled WGS sequence"/>
</dbReference>
<dbReference type="Gene3D" id="3.40.640.10">
    <property type="entry name" value="Type I PLP-dependent aspartate aminotransferase-like (Major domain)"/>
    <property type="match status" value="1"/>
</dbReference>
<accession>A0ABW4N0M7</accession>
<keyword evidence="3 5" id="KW-0456">Lyase</keyword>
<dbReference type="InterPro" id="IPR050477">
    <property type="entry name" value="GrpII_AminoAcid_Decarb"/>
</dbReference>
<proteinExistence type="inferred from homology"/>
<dbReference type="Pfam" id="PF00282">
    <property type="entry name" value="Pyridoxal_deC"/>
    <property type="match status" value="1"/>
</dbReference>
<evidence type="ECO:0000256" key="1">
    <source>
        <dbReference type="ARBA" id="ARBA00001933"/>
    </source>
</evidence>
<keyword evidence="2 5" id="KW-0663">Pyridoxal phosphate</keyword>
<comment type="similarity">
    <text evidence="4">Belongs to the group II decarboxylase family. Sphingosine-1-phosphate lyase subfamily.</text>
</comment>
<dbReference type="SUPFAM" id="SSF53383">
    <property type="entry name" value="PLP-dependent transferases"/>
    <property type="match status" value="1"/>
</dbReference>
<name>A0ABW4N0M7_9CAUL</name>
<sequence>MTQSALPSTGTPWPELKARMLGYATGDVRWRDGKTAVYVFNAGPEVEQVQKEAYALFQSENGLGPAAFPSLKRMEAEVVGFGLALLHGPEGASGVITSGGTDSITMAMKAARDHARKARGVAGPLNIVIPRSAHPAFDKAAALMEIEVRRTPLKDYLADPDAMAAAADGATVMVVGSAPNFPYGLIDPIARLSALAVSRDLWLHVDACVGGYIAPFVRMNGTDIPPFDFELPGVRSMSADLHKYGYCAKGASTVFFRDKALQDFMTFDFKDWPGGRMVTPTLAGTRPGGAISAAWAVMNFLGVEGYRAKQGEVVRAREAIEAGVTAQGFAVLGRPQLGLVAFTREDVDILAVWAKLREKGWFTGITTEPKSLHLMLSPVHAQVAGAYLEDLAWAVDEVQGAAAPAQVEARYS</sequence>
<dbReference type="Gene3D" id="6.10.140.2150">
    <property type="match status" value="1"/>
</dbReference>
<dbReference type="RefSeq" id="WP_377283057.1">
    <property type="nucleotide sequence ID" value="NZ_JBHRSI010000008.1"/>
</dbReference>
<evidence type="ECO:0000256" key="3">
    <source>
        <dbReference type="ARBA" id="ARBA00023239"/>
    </source>
</evidence>
<dbReference type="EMBL" id="JBHUEY010000001">
    <property type="protein sequence ID" value="MFD1783752.1"/>
    <property type="molecule type" value="Genomic_DNA"/>
</dbReference>
<evidence type="ECO:0000313" key="7">
    <source>
        <dbReference type="Proteomes" id="UP001597237"/>
    </source>
</evidence>
<comment type="cofactor">
    <cofactor evidence="1 5">
        <name>pyridoxal 5'-phosphate</name>
        <dbReference type="ChEBI" id="CHEBI:597326"/>
    </cofactor>
</comment>
<organism evidence="6 7">
    <name type="scientific">Phenylobacterium terrae</name>
    <dbReference type="NCBI Taxonomy" id="2665495"/>
    <lineage>
        <taxon>Bacteria</taxon>
        <taxon>Pseudomonadati</taxon>
        <taxon>Pseudomonadota</taxon>
        <taxon>Alphaproteobacteria</taxon>
        <taxon>Caulobacterales</taxon>
        <taxon>Caulobacteraceae</taxon>
        <taxon>Phenylobacterium</taxon>
    </lineage>
</organism>
<dbReference type="InterPro" id="IPR015421">
    <property type="entry name" value="PyrdxlP-dep_Trfase_major"/>
</dbReference>
<evidence type="ECO:0000256" key="5">
    <source>
        <dbReference type="RuleBase" id="RU000382"/>
    </source>
</evidence>
<evidence type="ECO:0000256" key="4">
    <source>
        <dbReference type="ARBA" id="ARBA00038302"/>
    </source>
</evidence>
<evidence type="ECO:0000313" key="6">
    <source>
        <dbReference type="EMBL" id="MFD1783752.1"/>
    </source>
</evidence>
<dbReference type="InterPro" id="IPR015424">
    <property type="entry name" value="PyrdxlP-dep_Trfase"/>
</dbReference>
<dbReference type="InterPro" id="IPR002129">
    <property type="entry name" value="PyrdxlP-dep_de-COase"/>
</dbReference>
<gene>
    <name evidence="6" type="ORF">ACFSC0_10135</name>
</gene>
<dbReference type="Gene3D" id="3.90.1150.10">
    <property type="entry name" value="Aspartate Aminotransferase, domain 1"/>
    <property type="match status" value="1"/>
</dbReference>